<feature type="compositionally biased region" description="Low complexity" evidence="1">
    <location>
        <begin position="1"/>
        <end position="11"/>
    </location>
</feature>
<sequence>MFFLSRNNGSRSSRRERSPDRQRIVADPPEKSKGLISHSLKDLFVSSPPLEDNGNVTENARENRGISPTAISSDGDSADRRGGVRSPRPILAAFRCLETRFDSFSNARRTTKQRFAVMKEDVPIMVLHHDTHQSH</sequence>
<feature type="compositionally biased region" description="Basic and acidic residues" evidence="1">
    <location>
        <begin position="13"/>
        <end position="33"/>
    </location>
</feature>
<evidence type="ECO:0000256" key="1">
    <source>
        <dbReference type="SAM" id="MobiDB-lite"/>
    </source>
</evidence>
<comment type="caution">
    <text evidence="2">The sequence shown here is derived from an EMBL/GenBank/DDBJ whole genome shotgun (WGS) entry which is preliminary data.</text>
</comment>
<feature type="region of interest" description="Disordered" evidence="1">
    <location>
        <begin position="1"/>
        <end position="33"/>
    </location>
</feature>
<name>A0A834ZA69_TETSI</name>
<evidence type="ECO:0000313" key="3">
    <source>
        <dbReference type="Proteomes" id="UP000655225"/>
    </source>
</evidence>
<dbReference type="AlphaFoldDB" id="A0A834ZA69"/>
<protein>
    <submittedName>
        <fullName evidence="2">Uncharacterized protein</fullName>
    </submittedName>
</protein>
<dbReference type="Proteomes" id="UP000655225">
    <property type="component" value="Unassembled WGS sequence"/>
</dbReference>
<dbReference type="OrthoDB" id="785441at2759"/>
<feature type="region of interest" description="Disordered" evidence="1">
    <location>
        <begin position="46"/>
        <end position="85"/>
    </location>
</feature>
<gene>
    <name evidence="2" type="ORF">HHK36_014948</name>
</gene>
<evidence type="ECO:0000313" key="2">
    <source>
        <dbReference type="EMBL" id="KAF8399082.1"/>
    </source>
</evidence>
<proteinExistence type="predicted"/>
<organism evidence="2 3">
    <name type="scientific">Tetracentron sinense</name>
    <name type="common">Spur-leaf</name>
    <dbReference type="NCBI Taxonomy" id="13715"/>
    <lineage>
        <taxon>Eukaryota</taxon>
        <taxon>Viridiplantae</taxon>
        <taxon>Streptophyta</taxon>
        <taxon>Embryophyta</taxon>
        <taxon>Tracheophyta</taxon>
        <taxon>Spermatophyta</taxon>
        <taxon>Magnoliopsida</taxon>
        <taxon>Trochodendrales</taxon>
        <taxon>Trochodendraceae</taxon>
        <taxon>Tetracentron</taxon>
    </lineage>
</organism>
<dbReference type="EMBL" id="JABCRI010000010">
    <property type="protein sequence ID" value="KAF8399082.1"/>
    <property type="molecule type" value="Genomic_DNA"/>
</dbReference>
<accession>A0A834ZA69</accession>
<keyword evidence="3" id="KW-1185">Reference proteome</keyword>
<reference evidence="2 3" key="1">
    <citation type="submission" date="2020-04" db="EMBL/GenBank/DDBJ databases">
        <title>Plant Genome Project.</title>
        <authorList>
            <person name="Zhang R.-G."/>
        </authorList>
    </citation>
    <scope>NUCLEOTIDE SEQUENCE [LARGE SCALE GENOMIC DNA]</scope>
    <source>
        <strain evidence="2">YNK0</strain>
        <tissue evidence="2">Leaf</tissue>
    </source>
</reference>